<dbReference type="PROSITE" id="PS00107">
    <property type="entry name" value="PROTEIN_KINASE_ATP"/>
    <property type="match status" value="2"/>
</dbReference>
<dbReference type="EMBL" id="CP097510">
    <property type="protein sequence ID" value="URE27544.1"/>
    <property type="molecule type" value="Genomic_DNA"/>
</dbReference>
<evidence type="ECO:0000256" key="7">
    <source>
        <dbReference type="ARBA" id="ARBA00022737"/>
    </source>
</evidence>
<keyword evidence="4" id="KW-0808">Transferase</keyword>
<dbReference type="GO" id="GO:0005524">
    <property type="term" value="F:ATP binding"/>
    <property type="evidence" value="ECO:0007669"/>
    <property type="project" value="UniProtKB-UniRule"/>
</dbReference>
<evidence type="ECO:0000256" key="13">
    <source>
        <dbReference type="ARBA" id="ARBA00023170"/>
    </source>
</evidence>
<dbReference type="Pfam" id="PF07714">
    <property type="entry name" value="PK_Tyr_Ser-Thr"/>
    <property type="match status" value="1"/>
</dbReference>
<dbReference type="FunFam" id="1.10.510.10:FF:000129">
    <property type="entry name" value="cysteine-rich receptor-like protein kinase 10"/>
    <property type="match status" value="2"/>
</dbReference>
<keyword evidence="5 17" id="KW-0812">Transmembrane</keyword>
<dbReference type="Pfam" id="PF01657">
    <property type="entry name" value="Stress-antifung"/>
    <property type="match status" value="6"/>
</dbReference>
<feature type="transmembrane region" description="Helical" evidence="17">
    <location>
        <begin position="977"/>
        <end position="996"/>
    </location>
</feature>
<dbReference type="GO" id="GO:0009751">
    <property type="term" value="P:response to salicylic acid"/>
    <property type="evidence" value="ECO:0007669"/>
    <property type="project" value="UniProtKB-ARBA"/>
</dbReference>
<keyword evidence="9 21" id="KW-0418">Kinase</keyword>
<proteinExistence type="predicted"/>
<accession>A0A9E7KU35</accession>
<keyword evidence="12 17" id="KW-0472">Membrane</keyword>
<dbReference type="Gene3D" id="3.30.200.20">
    <property type="entry name" value="Phosphorylase Kinase, domain 1"/>
    <property type="match status" value="2"/>
</dbReference>
<feature type="signal peptide" evidence="18">
    <location>
        <begin position="1"/>
        <end position="26"/>
    </location>
</feature>
<feature type="compositionally biased region" description="Low complexity" evidence="16">
    <location>
        <begin position="1225"/>
        <end position="1239"/>
    </location>
</feature>
<keyword evidence="22" id="KW-1185">Reference proteome</keyword>
<feature type="domain" description="Gnk2-homologous" evidence="20">
    <location>
        <begin position="568"/>
        <end position="683"/>
    </location>
</feature>
<evidence type="ECO:0000256" key="1">
    <source>
        <dbReference type="ARBA" id="ARBA00004167"/>
    </source>
</evidence>
<dbReference type="CDD" id="cd23509">
    <property type="entry name" value="Gnk2-like"/>
    <property type="match status" value="6"/>
</dbReference>
<feature type="domain" description="Protein kinase" evidence="19">
    <location>
        <begin position="714"/>
        <end position="939"/>
    </location>
</feature>
<evidence type="ECO:0000313" key="22">
    <source>
        <dbReference type="Proteomes" id="UP001055439"/>
    </source>
</evidence>
<dbReference type="InterPro" id="IPR017441">
    <property type="entry name" value="Protein_kinase_ATP_BS"/>
</dbReference>
<keyword evidence="13 21" id="KW-0675">Receptor</keyword>
<feature type="domain" description="Gnk2-homologous" evidence="20">
    <location>
        <begin position="135"/>
        <end position="241"/>
    </location>
</feature>
<protein>
    <submittedName>
        <fullName evidence="21">Cysteine-rich receptor-like protein kinase</fullName>
    </submittedName>
</protein>
<evidence type="ECO:0000256" key="12">
    <source>
        <dbReference type="ARBA" id="ARBA00023136"/>
    </source>
</evidence>
<evidence type="ECO:0000256" key="16">
    <source>
        <dbReference type="SAM" id="MobiDB-lite"/>
    </source>
</evidence>
<feature type="domain" description="Gnk2-homologous" evidence="20">
    <location>
        <begin position="459"/>
        <end position="561"/>
    </location>
</feature>
<dbReference type="PANTHER" id="PTHR27002">
    <property type="entry name" value="RECEPTOR-LIKE SERINE/THREONINE-PROTEIN KINASE SD1-8"/>
    <property type="match status" value="1"/>
</dbReference>
<dbReference type="InterPro" id="IPR002902">
    <property type="entry name" value="GNK2"/>
</dbReference>
<dbReference type="PROSITE" id="PS51473">
    <property type="entry name" value="GNK2"/>
    <property type="match status" value="6"/>
</dbReference>
<dbReference type="Pfam" id="PF00069">
    <property type="entry name" value="Pkinase"/>
    <property type="match status" value="2"/>
</dbReference>
<feature type="domain" description="Gnk2-homologous" evidence="20">
    <location>
        <begin position="1102"/>
        <end position="1208"/>
    </location>
</feature>
<dbReference type="InterPro" id="IPR008271">
    <property type="entry name" value="Ser/Thr_kinase_AS"/>
</dbReference>
<feature type="transmembrane region" description="Helical" evidence="17">
    <location>
        <begin position="654"/>
        <end position="675"/>
    </location>
</feature>
<keyword evidence="10 15" id="KW-0067">ATP-binding</keyword>
<feature type="domain" description="Protein kinase" evidence="19">
    <location>
        <begin position="171"/>
        <end position="513"/>
    </location>
</feature>
<evidence type="ECO:0000313" key="21">
    <source>
        <dbReference type="EMBL" id="URE27544.1"/>
    </source>
</evidence>
<dbReference type="FunFam" id="3.30.430.20:FF:000003">
    <property type="entry name" value="Cysteine-rich RLK (RECEPTOR-like protein kinase) 10"/>
    <property type="match status" value="2"/>
</dbReference>
<dbReference type="SUPFAM" id="SSF56112">
    <property type="entry name" value="Protein kinase-like (PK-like)"/>
    <property type="match status" value="3"/>
</dbReference>
<dbReference type="InterPro" id="IPR001245">
    <property type="entry name" value="Ser-Thr/Tyr_kinase_cat_dom"/>
</dbReference>
<feature type="region of interest" description="Disordered" evidence="16">
    <location>
        <begin position="1225"/>
        <end position="1246"/>
    </location>
</feature>
<dbReference type="Proteomes" id="UP001055439">
    <property type="component" value="Chromosome 8"/>
</dbReference>
<evidence type="ECO:0000256" key="18">
    <source>
        <dbReference type="SAM" id="SignalP"/>
    </source>
</evidence>
<dbReference type="GO" id="GO:0004674">
    <property type="term" value="F:protein serine/threonine kinase activity"/>
    <property type="evidence" value="ECO:0007669"/>
    <property type="project" value="UniProtKB-KW"/>
</dbReference>
<feature type="domain" description="Gnk2-homologous" evidence="20">
    <location>
        <begin position="994"/>
        <end position="1096"/>
    </location>
</feature>
<dbReference type="Gene3D" id="3.30.430.20">
    <property type="entry name" value="Gnk2 domain, C-X8-C-X2-C motif"/>
    <property type="match status" value="6"/>
</dbReference>
<evidence type="ECO:0000256" key="2">
    <source>
        <dbReference type="ARBA" id="ARBA00022527"/>
    </source>
</evidence>
<dbReference type="InterPro" id="IPR000719">
    <property type="entry name" value="Prot_kinase_dom"/>
</dbReference>
<evidence type="ECO:0000256" key="5">
    <source>
        <dbReference type="ARBA" id="ARBA00022692"/>
    </source>
</evidence>
<keyword evidence="3" id="KW-0597">Phosphoprotein</keyword>
<organism evidence="21 22">
    <name type="scientific">Musa troglodytarum</name>
    <name type="common">fe'i banana</name>
    <dbReference type="NCBI Taxonomy" id="320322"/>
    <lineage>
        <taxon>Eukaryota</taxon>
        <taxon>Viridiplantae</taxon>
        <taxon>Streptophyta</taxon>
        <taxon>Embryophyta</taxon>
        <taxon>Tracheophyta</taxon>
        <taxon>Spermatophyta</taxon>
        <taxon>Magnoliopsida</taxon>
        <taxon>Liliopsida</taxon>
        <taxon>Zingiberales</taxon>
        <taxon>Musaceae</taxon>
        <taxon>Musa</taxon>
    </lineage>
</organism>
<keyword evidence="8 15" id="KW-0547">Nucleotide-binding</keyword>
<feature type="region of interest" description="Disordered" evidence="16">
    <location>
        <begin position="258"/>
        <end position="288"/>
    </location>
</feature>
<evidence type="ECO:0000256" key="10">
    <source>
        <dbReference type="ARBA" id="ARBA00022840"/>
    </source>
</evidence>
<evidence type="ECO:0000256" key="9">
    <source>
        <dbReference type="ARBA" id="ARBA00022777"/>
    </source>
</evidence>
<feature type="chain" id="PRO_5038497331" evidence="18">
    <location>
        <begin position="27"/>
        <end position="1761"/>
    </location>
</feature>
<keyword evidence="11 17" id="KW-1133">Transmembrane helix</keyword>
<evidence type="ECO:0000256" key="4">
    <source>
        <dbReference type="ARBA" id="ARBA00022679"/>
    </source>
</evidence>
<reference evidence="21" key="1">
    <citation type="submission" date="2022-05" db="EMBL/GenBank/DDBJ databases">
        <title>The Musa troglodytarum L. genome provides insights into the mechanism of non-climacteric behaviour and enrichment of carotenoids.</title>
        <authorList>
            <person name="Wang J."/>
        </authorList>
    </citation>
    <scope>NUCLEOTIDE SEQUENCE</scope>
    <source>
        <tissue evidence="21">Leaf</tissue>
    </source>
</reference>
<gene>
    <name evidence="21" type="ORF">MUK42_07670</name>
</gene>
<evidence type="ECO:0000259" key="20">
    <source>
        <dbReference type="PROSITE" id="PS51473"/>
    </source>
</evidence>
<dbReference type="GO" id="GO:0005886">
    <property type="term" value="C:plasma membrane"/>
    <property type="evidence" value="ECO:0007669"/>
    <property type="project" value="TreeGrafter"/>
</dbReference>
<feature type="domain" description="Protein kinase" evidence="19">
    <location>
        <begin position="1316"/>
        <end position="1590"/>
    </location>
</feature>
<sequence>MLPSISSTQFLLFYLILLFVPSRTVAYRWQICSTSDGHFTDNSTYEANLNLLLSSLVSNGSGSGFSTGTVGRVPNQVQGLVLCRGDTNATTCGSCLSNGAVEIRQICAYDRDAVVWYDECLLRFSNLQFLSTSDNDPTAALENVNQVNDDPDRFNKVVTELLDSTADWAAYNSTKRYATGQAFNVTPAFPTIYALAQCTPDMSASDCRNCLEGVSQGLPMARMGARNQGVRCNLRYESSLFFQGNPIIRLISPVTNATTPAENATTPASAPTSHPAVGPIGKEDQTDSEQATQVIESLLFRLATLRVATVNFAEANKLGEDAVRGKQLTWGIRYKIICGIARGLLYLHEESQLKIIHRDLKASNILLDADMNPKISDFGLAKLFDIDQTQGTTNRVMGTFGYMAPEYVMRGKFSIKSDVFSFGVLEEKAMVPIIQKLPNSTPSLLFYLITLLLLSSPAVATQVCSTSAGKFTTNSTYESNLNLLLSSLISNGSASGFFTDTVGRMPNQVHGLVLCRGDTNATTCSSCLVTAGVEILQLCAYDKDAVVWYDDCHLRYSNLQFLSTLDNDPEMAVASEYQVYDETDRFNKVVNELMNRTADWAAYNSTKRYATGLAINATHAFPNIYGLAQCTPDMSATDCRQCLEGASQGKKKTIVAISISAVSAVLLIPIIYICYRRLRKQTSKSPYGSESEQAAQAESLLFQISALRIATANFSEENKLGEGGFGAVYKGVLPDGREIAVKRLLNSGHGLGELKNELVLVAKLRHRNLVKLLGVCLEEEKMIVYEYDIKASNILLDADMNPKITDFGFAKLFDVDQTQAITNRVVGTFGYMAPEYVMHGKYSIKSDVFGFGVLVLEILTGRKSSGSYNPEVIEVLLSYAWEKWREGSALEIVDPTLGAHYQRSDLLRYMHIGLLCVQEKPNDRPTMSIVVVMLNSETLSLRAPSRPGFYLGNGGRNTNFDPTTSTTMFPSISSTQFLLLYLILLFAPSPTVAFTWQVCSTSAGNFTANSTYESNVNLLLSSLVSNGSAPGFFTDTVGRIPNQVQGLVLCRGDTNATTCSPCLSKGAVEILQLCAYDKDAVVWYDECLLRFSNLQFLSTSDNDPTVALENEIAVNDEADRFNKVVNELLDSTADWAAYNSTKRYATGLAFNVTLAFPTIYALAQCTPDMSASDCRQCLEGVSQGLPMARMGARNQGVRCNLRYESSPFFHGNPIIRLISPATNATTPAENATTPASAPAFRPSVGSTSKEGKKKTILAISISAVSAVLLLSIIYACSMRLRKQILKPPYATDSEQATQVESLLFDLSTLRVATVNFSEENKLGEGGFGAVYKGVLPDGRVIAVKRLLNSGQGLGELKNELALVAKLQHRNLVKLLGVCLEEEKMIVYEYVPNTSLDKFLFDPVRGEQLTWGIRYKIICGIARGLLYLHEESQLKIIHRDLKACNILLDADMNPKISDFGSAKLFDGEQTQGMTSRVVGTYGYMAPEYVIHGQFSIKSDVFSFGVLVLEILTGRKNSTTCNPENTEDLLSYTWEKWRGGLALEMVDPALGNQFHGSDLLRCIQIGLLCVQENPFSRPTMSTITVMLNKPCISRRHRNIIGTQAGGMTGDQNCPHLQTVLLLSMRNPGAEGDGVVIEELLSMRTTDAVVKGNGMDTNRSSSIIHPCVGVSKEAVISPSGRIFCGGAATAEGVNGGGEASLAFVLRHVELAKRLAEDLVWGTPCRSVREAGGDGGRGEGREEEVEVGMVGAVGGKVGVCWTTFP</sequence>
<dbReference type="FunFam" id="1.10.510.10:FF:000343">
    <property type="entry name" value="Cysteine-rich receptor-like protein kinase 28"/>
    <property type="match status" value="1"/>
</dbReference>
<dbReference type="Gene3D" id="1.10.510.10">
    <property type="entry name" value="Transferase(Phosphotransferase) domain 1"/>
    <property type="match status" value="3"/>
</dbReference>
<feature type="domain" description="Gnk2-homologous" evidence="20">
    <location>
        <begin position="27"/>
        <end position="129"/>
    </location>
</feature>
<dbReference type="GO" id="GO:0042742">
    <property type="term" value="P:defense response to bacterium"/>
    <property type="evidence" value="ECO:0007669"/>
    <property type="project" value="UniProtKB-ARBA"/>
</dbReference>
<evidence type="ECO:0000256" key="11">
    <source>
        <dbReference type="ARBA" id="ARBA00022989"/>
    </source>
</evidence>
<feature type="binding site" evidence="15">
    <location>
        <position position="742"/>
    </location>
    <ligand>
        <name>ATP</name>
        <dbReference type="ChEBI" id="CHEBI:30616"/>
    </ligand>
</feature>
<dbReference type="FunFam" id="3.30.430.20:FF:000002">
    <property type="entry name" value="Cysteine-rich receptor-like protein kinase 10"/>
    <property type="match status" value="1"/>
</dbReference>
<evidence type="ECO:0000259" key="19">
    <source>
        <dbReference type="PROSITE" id="PS50011"/>
    </source>
</evidence>
<dbReference type="FunFam" id="3.30.200.20:FF:000727">
    <property type="entry name" value="Cysteine-rich RLK (RECEPTOR-like protein kinase) 23"/>
    <property type="match status" value="2"/>
</dbReference>
<dbReference type="InterPro" id="IPR011009">
    <property type="entry name" value="Kinase-like_dom_sf"/>
</dbReference>
<evidence type="ECO:0000256" key="14">
    <source>
        <dbReference type="ARBA" id="ARBA00023180"/>
    </source>
</evidence>
<evidence type="ECO:0000256" key="6">
    <source>
        <dbReference type="ARBA" id="ARBA00022729"/>
    </source>
</evidence>
<dbReference type="InterPro" id="IPR038408">
    <property type="entry name" value="GNK2_sf"/>
</dbReference>
<feature type="compositionally biased region" description="Low complexity" evidence="16">
    <location>
        <begin position="258"/>
        <end position="277"/>
    </location>
</feature>
<keyword evidence="2" id="KW-0723">Serine/threonine-protein kinase</keyword>
<keyword evidence="7" id="KW-0677">Repeat</keyword>
<dbReference type="PROSITE" id="PS50011">
    <property type="entry name" value="PROTEIN_KINASE_DOM"/>
    <property type="match status" value="3"/>
</dbReference>
<dbReference type="CDD" id="cd14066">
    <property type="entry name" value="STKc_IRAK"/>
    <property type="match status" value="1"/>
</dbReference>
<evidence type="ECO:0000256" key="3">
    <source>
        <dbReference type="ARBA" id="ARBA00022553"/>
    </source>
</evidence>
<keyword evidence="14" id="KW-0325">Glycoprotein</keyword>
<feature type="transmembrane region" description="Helical" evidence="17">
    <location>
        <begin position="1256"/>
        <end position="1276"/>
    </location>
</feature>
<comment type="subcellular location">
    <subcellularLocation>
        <location evidence="1">Membrane</location>
        <topology evidence="1">Single-pass membrane protein</topology>
    </subcellularLocation>
</comment>
<dbReference type="PROSITE" id="PS00108">
    <property type="entry name" value="PROTEIN_KINASE_ST"/>
    <property type="match status" value="2"/>
</dbReference>
<dbReference type="OrthoDB" id="640734at2759"/>
<keyword evidence="6 18" id="KW-0732">Signal</keyword>
<dbReference type="SMART" id="SM00220">
    <property type="entry name" value="S_TKc"/>
    <property type="match status" value="2"/>
</dbReference>
<feature type="binding site" evidence="15">
    <location>
        <position position="1344"/>
    </location>
    <ligand>
        <name>ATP</name>
        <dbReference type="ChEBI" id="CHEBI:30616"/>
    </ligand>
</feature>
<dbReference type="PANTHER" id="PTHR27002:SF1040">
    <property type="entry name" value="OS07G0538400 PROTEIN"/>
    <property type="match status" value="1"/>
</dbReference>
<evidence type="ECO:0000256" key="17">
    <source>
        <dbReference type="SAM" id="Phobius"/>
    </source>
</evidence>
<name>A0A9E7KU35_9LILI</name>
<evidence type="ECO:0000256" key="15">
    <source>
        <dbReference type="PROSITE-ProRule" id="PRU10141"/>
    </source>
</evidence>
<evidence type="ECO:0000256" key="8">
    <source>
        <dbReference type="ARBA" id="ARBA00022741"/>
    </source>
</evidence>